<organism evidence="1 2">
    <name type="scientific">Caerostris extrusa</name>
    <name type="common">Bark spider</name>
    <name type="synonym">Caerostris bankana</name>
    <dbReference type="NCBI Taxonomy" id="172846"/>
    <lineage>
        <taxon>Eukaryota</taxon>
        <taxon>Metazoa</taxon>
        <taxon>Ecdysozoa</taxon>
        <taxon>Arthropoda</taxon>
        <taxon>Chelicerata</taxon>
        <taxon>Arachnida</taxon>
        <taxon>Araneae</taxon>
        <taxon>Araneomorphae</taxon>
        <taxon>Entelegynae</taxon>
        <taxon>Araneoidea</taxon>
        <taxon>Araneidae</taxon>
        <taxon>Caerostris</taxon>
    </lineage>
</organism>
<dbReference type="AlphaFoldDB" id="A0AAV4QK96"/>
<dbReference type="Proteomes" id="UP001054945">
    <property type="component" value="Unassembled WGS sequence"/>
</dbReference>
<evidence type="ECO:0000313" key="2">
    <source>
        <dbReference type="Proteomes" id="UP001054945"/>
    </source>
</evidence>
<evidence type="ECO:0000313" key="1">
    <source>
        <dbReference type="EMBL" id="GIY10108.1"/>
    </source>
</evidence>
<sequence length="168" mass="19666">MRQPWTQAISVGWRRRRCQGGSEEGPFPMGGCNITCRGQGADHNYIHLKREPGRFNPTFAEQPSRWLCHTRSRACHRRSINQIQFRSKPPLQQPNRRRFRPDPFRNVHGVRKPFCPKPPPPCLFLRYITIITAGRPALSIRKTRPGRWIEIKVRKGGRRNYRGFKSAI</sequence>
<comment type="caution">
    <text evidence="1">The sequence shown here is derived from an EMBL/GenBank/DDBJ whole genome shotgun (WGS) entry which is preliminary data.</text>
</comment>
<proteinExistence type="predicted"/>
<keyword evidence="2" id="KW-1185">Reference proteome</keyword>
<gene>
    <name evidence="1" type="ORF">CEXT_620521</name>
</gene>
<accession>A0AAV4QK96</accession>
<reference evidence="1 2" key="1">
    <citation type="submission" date="2021-06" db="EMBL/GenBank/DDBJ databases">
        <title>Caerostris extrusa draft genome.</title>
        <authorList>
            <person name="Kono N."/>
            <person name="Arakawa K."/>
        </authorList>
    </citation>
    <scope>NUCLEOTIDE SEQUENCE [LARGE SCALE GENOMIC DNA]</scope>
</reference>
<name>A0AAV4QK96_CAEEX</name>
<protein>
    <submittedName>
        <fullName evidence="1">Uncharacterized protein</fullName>
    </submittedName>
</protein>
<dbReference type="EMBL" id="BPLR01006474">
    <property type="protein sequence ID" value="GIY10108.1"/>
    <property type="molecule type" value="Genomic_DNA"/>
</dbReference>